<keyword evidence="3" id="KW-1185">Reference proteome</keyword>
<feature type="compositionally biased region" description="Basic and acidic residues" evidence="1">
    <location>
        <begin position="296"/>
        <end position="310"/>
    </location>
</feature>
<dbReference type="PANTHER" id="PTHR23325">
    <property type="entry name" value="SERUM RESPONSE FACTOR-BINDING"/>
    <property type="match status" value="1"/>
</dbReference>
<proteinExistence type="predicted"/>
<evidence type="ECO:0000256" key="1">
    <source>
        <dbReference type="SAM" id="MobiDB-lite"/>
    </source>
</evidence>
<dbReference type="PANTHER" id="PTHR23325:SF1">
    <property type="entry name" value="SERUM RESPONSE FACTOR-BINDING PROTEIN 1"/>
    <property type="match status" value="1"/>
</dbReference>
<feature type="compositionally biased region" description="Basic and acidic residues" evidence="1">
    <location>
        <begin position="445"/>
        <end position="458"/>
    </location>
</feature>
<feature type="compositionally biased region" description="Acidic residues" evidence="1">
    <location>
        <begin position="162"/>
        <end position="171"/>
    </location>
</feature>
<name>A0ABR3HIZ3_LOXSC</name>
<protein>
    <recommendedName>
        <fullName evidence="4">Serum response factor-binding protein 1</fullName>
    </recommendedName>
</protein>
<feature type="region of interest" description="Disordered" evidence="1">
    <location>
        <begin position="138"/>
        <end position="310"/>
    </location>
</feature>
<dbReference type="InterPro" id="IPR037393">
    <property type="entry name" value="Bud22/SRFB1"/>
</dbReference>
<feature type="compositionally biased region" description="Acidic residues" evidence="1">
    <location>
        <begin position="218"/>
        <end position="238"/>
    </location>
</feature>
<reference evidence="2 3" key="1">
    <citation type="submission" date="2024-06" db="EMBL/GenBank/DDBJ databases">
        <title>A chromosome-level genome assembly of beet webworm, Loxostege sticticalis.</title>
        <authorList>
            <person name="Zhang Y."/>
        </authorList>
    </citation>
    <scope>NUCLEOTIDE SEQUENCE [LARGE SCALE GENOMIC DNA]</scope>
    <source>
        <strain evidence="2">AQ026</strain>
        <tissue evidence="2">Whole body</tissue>
    </source>
</reference>
<feature type="compositionally biased region" description="Basic and acidic residues" evidence="1">
    <location>
        <begin position="180"/>
        <end position="203"/>
    </location>
</feature>
<evidence type="ECO:0000313" key="2">
    <source>
        <dbReference type="EMBL" id="KAL0870378.1"/>
    </source>
</evidence>
<comment type="caution">
    <text evidence="2">The sequence shown here is derived from an EMBL/GenBank/DDBJ whole genome shotgun (WGS) entry which is preliminary data.</text>
</comment>
<dbReference type="Proteomes" id="UP001549920">
    <property type="component" value="Unassembled WGS sequence"/>
</dbReference>
<evidence type="ECO:0008006" key="4">
    <source>
        <dbReference type="Google" id="ProtNLM"/>
    </source>
</evidence>
<accession>A0ABR3HIZ3</accession>
<feature type="compositionally biased region" description="Polar residues" evidence="1">
    <location>
        <begin position="383"/>
        <end position="417"/>
    </location>
</feature>
<sequence>MEVGAVKQAFNNELILLKKKLNQAKIQIIHKLTRKAKTLAEKKAPENIKEKLKRKATAAVNEVLIIKKIKPKDLAKFIVTHKGDLNSYLNKPIVDLDKACARLLLHKSLQDKYKFIRDRFSSVPINDLLMSREERRKLKKEAKEKQKNKKKGKEAKVVNAEGEWDVEDVEMPVDLNNTNSDKDLSDYDDLAEKGDHLAEKEISSDEDVASNQDNLSDSQDDGDDDEDAEKESDIESDNSIDSGPVDETPTPTAVGKFAKANSVETNKLKLTTPKKSSEITTQLDVKPKVNNKKEKKVKDKNKQEKNKNLNEKLLSRKFKKDVDETPIQETKIVDPFFITSTGENYMSVVEPRAPDEVKEVHKEGNRKLRRAVMFGHVPKIKPRNNNYAPDNRFNKQNGFNRNSNSNRYNDKSSYNEFNENKSDKRKFTDKRPNFKSNEDFIPIETKPEKLHPSWEAKKRQSGIQPFQGKKIVFDES</sequence>
<dbReference type="EMBL" id="JBEUOH010000018">
    <property type="protein sequence ID" value="KAL0870378.1"/>
    <property type="molecule type" value="Genomic_DNA"/>
</dbReference>
<feature type="compositionally biased region" description="Basic and acidic residues" evidence="1">
    <location>
        <begin position="418"/>
        <end position="438"/>
    </location>
</feature>
<organism evidence="2 3">
    <name type="scientific">Loxostege sticticalis</name>
    <name type="common">Beet webworm moth</name>
    <dbReference type="NCBI Taxonomy" id="481309"/>
    <lineage>
        <taxon>Eukaryota</taxon>
        <taxon>Metazoa</taxon>
        <taxon>Ecdysozoa</taxon>
        <taxon>Arthropoda</taxon>
        <taxon>Hexapoda</taxon>
        <taxon>Insecta</taxon>
        <taxon>Pterygota</taxon>
        <taxon>Neoptera</taxon>
        <taxon>Endopterygota</taxon>
        <taxon>Lepidoptera</taxon>
        <taxon>Glossata</taxon>
        <taxon>Ditrysia</taxon>
        <taxon>Pyraloidea</taxon>
        <taxon>Crambidae</taxon>
        <taxon>Pyraustinae</taxon>
        <taxon>Loxostege</taxon>
    </lineage>
</organism>
<feature type="region of interest" description="Disordered" evidence="1">
    <location>
        <begin position="376"/>
        <end position="476"/>
    </location>
</feature>
<evidence type="ECO:0000313" key="3">
    <source>
        <dbReference type="Proteomes" id="UP001549920"/>
    </source>
</evidence>
<gene>
    <name evidence="2" type="ORF">ABMA27_005388</name>
</gene>